<dbReference type="InterPro" id="IPR036236">
    <property type="entry name" value="Znf_C2H2_sf"/>
</dbReference>
<accession>A0A3P9JNL1</accession>
<evidence type="ECO:0000313" key="6">
    <source>
        <dbReference type="Ensembl" id="ENSORLP00015033950.1"/>
    </source>
</evidence>
<keyword evidence="3" id="KW-0862">Zinc</keyword>
<feature type="region of interest" description="Disordered" evidence="4">
    <location>
        <begin position="207"/>
        <end position="232"/>
    </location>
</feature>
<dbReference type="PANTHER" id="PTHR17614">
    <property type="entry name" value="ZINC FINGER-CONTAINING"/>
    <property type="match status" value="1"/>
</dbReference>
<dbReference type="PANTHER" id="PTHR17614:SF12">
    <property type="entry name" value="ZINC FINGER PROTEIN 804B"/>
    <property type="match status" value="1"/>
</dbReference>
<reference evidence="6" key="3">
    <citation type="submission" date="2025-08" db="UniProtKB">
        <authorList>
            <consortium name="Ensembl"/>
        </authorList>
    </citation>
    <scope>IDENTIFICATION</scope>
    <source>
        <strain evidence="6">HSOK</strain>
    </source>
</reference>
<feature type="compositionally biased region" description="Polar residues" evidence="4">
    <location>
        <begin position="549"/>
        <end position="562"/>
    </location>
</feature>
<evidence type="ECO:0000256" key="4">
    <source>
        <dbReference type="SAM" id="MobiDB-lite"/>
    </source>
</evidence>
<evidence type="ECO:0000256" key="1">
    <source>
        <dbReference type="ARBA" id="ARBA00022723"/>
    </source>
</evidence>
<evidence type="ECO:0000256" key="3">
    <source>
        <dbReference type="ARBA" id="ARBA00022833"/>
    </source>
</evidence>
<dbReference type="GO" id="GO:0008270">
    <property type="term" value="F:zinc ion binding"/>
    <property type="evidence" value="ECO:0007669"/>
    <property type="project" value="UniProtKB-KW"/>
</dbReference>
<feature type="compositionally biased region" description="Polar residues" evidence="4">
    <location>
        <begin position="1095"/>
        <end position="1114"/>
    </location>
</feature>
<feature type="compositionally biased region" description="Basic residues" evidence="4">
    <location>
        <begin position="627"/>
        <end position="643"/>
    </location>
</feature>
<dbReference type="Proteomes" id="UP000265200">
    <property type="component" value="Chromosome 16"/>
</dbReference>
<feature type="domain" description="C2H2-type" evidence="5">
    <location>
        <begin position="69"/>
        <end position="91"/>
    </location>
</feature>
<feature type="region of interest" description="Disordered" evidence="4">
    <location>
        <begin position="468"/>
        <end position="488"/>
    </location>
</feature>
<reference evidence="6" key="4">
    <citation type="submission" date="2025-09" db="UniProtKB">
        <authorList>
            <consortium name="Ensembl"/>
        </authorList>
    </citation>
    <scope>IDENTIFICATION</scope>
    <source>
        <strain evidence="6">HSOK</strain>
    </source>
</reference>
<feature type="region of interest" description="Disordered" evidence="4">
    <location>
        <begin position="1071"/>
        <end position="1115"/>
    </location>
</feature>
<dbReference type="Ensembl" id="ENSORLT00015027334.1">
    <property type="protein sequence ID" value="ENSORLP00015033950.1"/>
    <property type="gene ID" value="ENSORLG00015019636.1"/>
</dbReference>
<feature type="compositionally biased region" description="Polar residues" evidence="4">
    <location>
        <begin position="207"/>
        <end position="225"/>
    </location>
</feature>
<reference key="1">
    <citation type="journal article" date="2007" name="Nature">
        <title>The medaka draft genome and insights into vertebrate genome evolution.</title>
        <authorList>
            <person name="Kasahara M."/>
            <person name="Naruse K."/>
            <person name="Sasaki S."/>
            <person name="Nakatani Y."/>
            <person name="Qu W."/>
            <person name="Ahsan B."/>
            <person name="Yamada T."/>
            <person name="Nagayasu Y."/>
            <person name="Doi K."/>
            <person name="Kasai Y."/>
            <person name="Jindo T."/>
            <person name="Kobayashi D."/>
            <person name="Shimada A."/>
            <person name="Toyoda A."/>
            <person name="Kuroki Y."/>
            <person name="Fujiyama A."/>
            <person name="Sasaki T."/>
            <person name="Shimizu A."/>
            <person name="Asakawa S."/>
            <person name="Shimizu N."/>
            <person name="Hashimoto S."/>
            <person name="Yang J."/>
            <person name="Lee Y."/>
            <person name="Matsushima K."/>
            <person name="Sugano S."/>
            <person name="Sakaizumi M."/>
            <person name="Narita T."/>
            <person name="Ohishi K."/>
            <person name="Haga S."/>
            <person name="Ohta F."/>
            <person name="Nomoto H."/>
            <person name="Nogata K."/>
            <person name="Morishita T."/>
            <person name="Endo T."/>
            <person name="Shin-I T."/>
            <person name="Takeda H."/>
            <person name="Morishita S."/>
            <person name="Kohara Y."/>
        </authorList>
    </citation>
    <scope>NUCLEOTIDE SEQUENCE [LARGE SCALE GENOMIC DNA]</scope>
    <source>
        <strain>Hd-rR</strain>
    </source>
</reference>
<feature type="region of interest" description="Disordered" evidence="4">
    <location>
        <begin position="624"/>
        <end position="694"/>
    </location>
</feature>
<feature type="compositionally biased region" description="Basic and acidic residues" evidence="4">
    <location>
        <begin position="294"/>
        <end position="308"/>
    </location>
</feature>
<feature type="compositionally biased region" description="Basic and acidic residues" evidence="4">
    <location>
        <begin position="1154"/>
        <end position="1165"/>
    </location>
</feature>
<evidence type="ECO:0000259" key="5">
    <source>
        <dbReference type="PROSITE" id="PS00028"/>
    </source>
</evidence>
<feature type="region of interest" description="Disordered" evidence="4">
    <location>
        <begin position="1154"/>
        <end position="1194"/>
    </location>
</feature>
<feature type="compositionally biased region" description="Basic and acidic residues" evidence="4">
    <location>
        <begin position="1080"/>
        <end position="1094"/>
    </location>
</feature>
<sequence length="1433" mass="161592">MGPKPREHPGMACSTCYYLVISSTHLRNGHIRRVKGVFRGPLCASSDSPECTERALGCSAEDLKSLFYCELCDKQYLRHQEFDNHINSYDHAHKQRLKELQHREFVRNVASKSWKDQRKEEKALRRLHQLAQLQQETQRIPKKACELRHNIRALSQQEDHGPEEKPENFRFTQQTFASQHRTQSIQSKVSCRPLLQKPIAASESPLITSTADTSPPAVQSQSSHSLCPKLPLPTQGKVGGRLGVSFCFSRRGPRLEPSASVFSDLEEEEREKREQIKERIKEIMEDIDREIGEADERKRSVSAKKDQSRSNSVSLRDIQPVPEGGMRDLMEKTDKEEDGFPFSRAAFDNQIRDSTVTKLQTEVTVWDTPLGHMDINHKEIEAGRQQGAETEREASSFVSVLGKDDSTHLRWPVSLLKFTKSQPHVSYSCNPLCMNLHPPEKLTEELQESQQNQLGAFSDESNPCLPAAPAPHAHSHLQTKARHEQGAHERENNKIYNQEENIDEQAEAHLILKNKCLACLVTRPQCGDERECRTSEGNCERAAFHPFDPTQTDSSGTNSTNPLGGRLKDEKRIRRRAITALSCKLESVTQLATQGTCISPSRCDYRSETMSKCANTPTPCVCVPKVSPRRRKKHTKKHKLRKTKQTEGRKASKKQQSVKCKVRSVVSAVSAGLQSREETGGSSGKRRRQREKRMRRVAVAWSHCLPGRCEAEPVSVSVRKRRPHRNHNTEFKSQQGRAQAERSGIHSQLSRHAANRGNKGVGNTEGDGGTFPWRSHFSSHSFSPGCNSKPFWERGHHSNPRSFIDCCYPDNSCGSSPPKRRKVLHGDRTFIHNKRNCEVWEDRGREIAGHSGYRDRDLISDTGQWEWMRGSCEDDDEEGKSRTAWSLKNSSIEWDNVETFTPSSDSWGRTCRNYSTEDLDWDRSSMDRWTWGSSDNWEDRGTYRSLSGSRRSTESRESPCSMWRCTVTRKSSLKPFSSHESWRKRRRHQSVIRTQISQSLRSCSPCSSTNTSELSSEWSRSSTFSVDSMDGVRISTCRMSSHSAEKKHSSPLSSSYALPCISSQSLIHASSPRNSNLTMRHCESSSPKLKERNSQPDCSPQLSTHVTPGSSDKTLTGLCPTKTLAQKPARILVFPLIGKLPAIQRKARGIKGLLEKSHDRQKGESQQEDLGTTFDRSTHALDDPDPSTLPNPVKQIRTCDKRTGGETAQPISFSAAEMDKYRLLQEQAREHMQKVLETEHESGDAHLQMDSTPNFEPLGDHYYSAGLQVPAKPDQLLHKESMERQVQHALHNSLPAPHLSPQENITQSMALEVPNLPPLPPISNLHHVIFQHAALAMPLHSSSASSSSLSPAFHPHLPPHPPSIPNPFALPPLSISSLFPSLLLSHHPFPFPHQSPVFHTSALTPLFPVGLQPLNPQPFMDRSWPGRFQQKAI</sequence>
<dbReference type="InterPro" id="IPR013087">
    <property type="entry name" value="Znf_C2H2_type"/>
</dbReference>
<evidence type="ECO:0000256" key="2">
    <source>
        <dbReference type="ARBA" id="ARBA00022771"/>
    </source>
</evidence>
<dbReference type="PROSITE" id="PS00028">
    <property type="entry name" value="ZINC_FINGER_C2H2_1"/>
    <property type="match status" value="1"/>
</dbReference>
<protein>
    <submittedName>
        <fullName evidence="6">Zinc finger protein 804A</fullName>
    </submittedName>
</protein>
<feature type="region of interest" description="Disordered" evidence="4">
    <location>
        <begin position="543"/>
        <end position="567"/>
    </location>
</feature>
<proteinExistence type="predicted"/>
<evidence type="ECO:0000313" key="7">
    <source>
        <dbReference type="Proteomes" id="UP000265200"/>
    </source>
</evidence>
<organism evidence="6 7">
    <name type="scientific">Oryzias latipes</name>
    <name type="common">Japanese rice fish</name>
    <name type="synonym">Japanese killifish</name>
    <dbReference type="NCBI Taxonomy" id="8090"/>
    <lineage>
        <taxon>Eukaryota</taxon>
        <taxon>Metazoa</taxon>
        <taxon>Chordata</taxon>
        <taxon>Craniata</taxon>
        <taxon>Vertebrata</taxon>
        <taxon>Euteleostomi</taxon>
        <taxon>Actinopterygii</taxon>
        <taxon>Neopterygii</taxon>
        <taxon>Teleostei</taxon>
        <taxon>Neoteleostei</taxon>
        <taxon>Acanthomorphata</taxon>
        <taxon>Ovalentaria</taxon>
        <taxon>Atherinomorphae</taxon>
        <taxon>Beloniformes</taxon>
        <taxon>Adrianichthyidae</taxon>
        <taxon>Oryziinae</taxon>
        <taxon>Oryzias</taxon>
    </lineage>
</organism>
<feature type="region of interest" description="Disordered" evidence="4">
    <location>
        <begin position="294"/>
        <end position="327"/>
    </location>
</feature>
<keyword evidence="1" id="KW-0479">Metal-binding</keyword>
<keyword evidence="2" id="KW-0863">Zinc-finger</keyword>
<feature type="compositionally biased region" description="Basic residues" evidence="4">
    <location>
        <begin position="684"/>
        <end position="694"/>
    </location>
</feature>
<reference evidence="6 7" key="2">
    <citation type="submission" date="2017-04" db="EMBL/GenBank/DDBJ databases">
        <title>CpG methylation of centromeres and impact of large insertions on vertebrate speciation.</title>
        <authorList>
            <person name="Ichikawa K."/>
            <person name="Yoshimura J."/>
            <person name="Morishita S."/>
        </authorList>
    </citation>
    <scope>NUCLEOTIDE SEQUENCE</scope>
    <source>
        <strain evidence="6 7">HSOK</strain>
    </source>
</reference>
<dbReference type="SUPFAM" id="SSF57667">
    <property type="entry name" value="beta-beta-alpha zinc fingers"/>
    <property type="match status" value="1"/>
</dbReference>
<dbReference type="InterPro" id="IPR052445">
    <property type="entry name" value="ZnF-G_patch_domain"/>
</dbReference>
<feature type="region of interest" description="Disordered" evidence="4">
    <location>
        <begin position="716"/>
        <end position="745"/>
    </location>
</feature>
<name>A0A3P9JNL1_ORYLA</name>